<dbReference type="GO" id="GO:2000280">
    <property type="term" value="P:regulation of root development"/>
    <property type="evidence" value="ECO:0007669"/>
    <property type="project" value="EnsemblPlants"/>
</dbReference>
<name>A0A4U6UKT6_SETVI</name>
<keyword evidence="1 5" id="KW-0175">Coiled coil</keyword>
<dbReference type="PANTHER" id="PTHR31908">
    <property type="entry name" value="PROTEIN CROWDED NUCLEI 4"/>
    <property type="match status" value="1"/>
</dbReference>
<feature type="region of interest" description="Disordered" evidence="6">
    <location>
        <begin position="922"/>
        <end position="993"/>
    </location>
</feature>
<dbReference type="Gramene" id="TKW16982">
    <property type="protein sequence ID" value="TKW16982"/>
    <property type="gene ID" value="SEVIR_5G335100v2"/>
</dbReference>
<feature type="region of interest" description="Disordered" evidence="6">
    <location>
        <begin position="732"/>
        <end position="766"/>
    </location>
</feature>
<evidence type="ECO:0000256" key="4">
    <source>
        <dbReference type="ARBA" id="ARBA00024208"/>
    </source>
</evidence>
<feature type="compositionally biased region" description="Acidic residues" evidence="6">
    <location>
        <begin position="967"/>
        <end position="988"/>
    </location>
</feature>
<keyword evidence="2" id="KW-0539">Nucleus</keyword>
<reference evidence="7 8" key="1">
    <citation type="submission" date="2019-03" db="EMBL/GenBank/DDBJ databases">
        <title>WGS assembly of Setaria viridis.</title>
        <authorList>
            <person name="Huang P."/>
            <person name="Jenkins J."/>
            <person name="Grimwood J."/>
            <person name="Barry K."/>
            <person name="Healey A."/>
            <person name="Mamidi S."/>
            <person name="Sreedasyam A."/>
            <person name="Shu S."/>
            <person name="Feldman M."/>
            <person name="Wu J."/>
            <person name="Yu Y."/>
            <person name="Chen C."/>
            <person name="Johnson J."/>
            <person name="Rokhsar D."/>
            <person name="Baxter I."/>
            <person name="Schmutz J."/>
            <person name="Brutnell T."/>
            <person name="Kellogg E."/>
        </authorList>
    </citation>
    <scope>NUCLEOTIDE SEQUENCE [LARGE SCALE GENOMIC DNA]</scope>
    <source>
        <strain evidence="8">cv. A10</strain>
    </source>
</reference>
<evidence type="ECO:0000256" key="3">
    <source>
        <dbReference type="ARBA" id="ARBA00024186"/>
    </source>
</evidence>
<dbReference type="GO" id="GO:1902584">
    <property type="term" value="P:positive regulation of response to water deprivation"/>
    <property type="evidence" value="ECO:0007669"/>
    <property type="project" value="EnsemblPlants"/>
</dbReference>
<sequence length="1002" mass="115692">MASPRSAGAGGGVAGDEAIWRKLREAGFDEDAVRRRDKAALIGYISRLESEIYDYQHNLGLILLEQKEVTSKYEQLKAASEATEIMLKRERAAQQSALAETRKREENLKKNLCIQKECVSNLEKALHDMRGETAEIKVSYEAKLVEALQMIDAAQKKFDEAEEKLLAAKSLEAESIRTHNASLRSLQDIEDREDQLRRDRTSFELESASKEKEISLQRKLLDDTKKILHEKEQALVKEQALLNQRDDNILERLGYITHSEKRLEEEKLNLEDERKALMEEKNKLDLKMQAIISREEAIIKKESVLDKRESELLVLQETIASKERAEIERLHQEQEIDLGRRRNEFDTEMEIKLTSFKEEIEARKTLLDQRESALSEQEDAVAQREQNINLRLAELSNKEESLVKRSDELKEEERKLSSHRDTVHSELQKEREEIQNMKLDLEKEKSFFEEEKREAIQAQEKLLITQSEREDLLILQMKLKEEIDSLRAQKVELMVDAERLLAEKERFEIEWELIDEKKDELQKEAARIAEERRVIDEHLKNELDVIKQEKENLRIQFKSSAESLACEHKEFMNKMQQEHASWLSRIQQEREDLKRDIDIQRTELMNSAKARQMEIESYLREKEEEFEQKKSKELEYINSEKETISSKLEHVRIELQKLEDERKEALLERARREQELSEIKSTIDALNEQREKLQEQRKLLHSDREAITQQIQQLNELEELKIESENNQLSLRQCGRSKHGDVETQKENGVHLTPDEDQNASPKKCSSPKVILGKKLEVSPSVSTPISWVRKCAQVIFKRSPEKSADHDNDRSAHATLGNVNDFSLVENGGLFACQLENGAGEVPHAVDGLKVGKKRLNYALSHDQSENLEPKRKHQRSSILTRKVVGGEIDSNGSPSVLEEKCSKNEHDAVLVGLSRKGLPYPRTGEVASSDDALFVNGKPDTSDIPDDEPSEEISVSAAEALNGDVAEDKDELDEDSDDEGEEEEEEKASSAKKLWRFLIT</sequence>
<evidence type="ECO:0000256" key="5">
    <source>
        <dbReference type="SAM" id="Coils"/>
    </source>
</evidence>
<dbReference type="InterPro" id="IPR040418">
    <property type="entry name" value="CRWN"/>
</dbReference>
<evidence type="ECO:0000256" key="6">
    <source>
        <dbReference type="SAM" id="MobiDB-lite"/>
    </source>
</evidence>
<feature type="coiled-coil region" evidence="5">
    <location>
        <begin position="137"/>
        <end position="206"/>
    </location>
</feature>
<dbReference type="Proteomes" id="UP000298652">
    <property type="component" value="Chromosome 5"/>
</dbReference>
<evidence type="ECO:0000313" key="8">
    <source>
        <dbReference type="Proteomes" id="UP000298652"/>
    </source>
</evidence>
<dbReference type="GO" id="GO:0016363">
    <property type="term" value="C:nuclear matrix"/>
    <property type="evidence" value="ECO:0007669"/>
    <property type="project" value="EnsemblPlants"/>
</dbReference>
<dbReference type="Gramene" id="TKW16981">
    <property type="protein sequence ID" value="TKW16981"/>
    <property type="gene ID" value="SEVIR_5G335100v2"/>
</dbReference>
<dbReference type="PANTHER" id="PTHR31908:SF2">
    <property type="entry name" value="PROTEIN CROWDED NUCLEI 4"/>
    <property type="match status" value="1"/>
</dbReference>
<feature type="coiled-coil region" evidence="5">
    <location>
        <begin position="256"/>
        <end position="287"/>
    </location>
</feature>
<dbReference type="EMBL" id="CM016556">
    <property type="protein sequence ID" value="TKW16981.1"/>
    <property type="molecule type" value="Genomic_DNA"/>
</dbReference>
<evidence type="ECO:0008006" key="9">
    <source>
        <dbReference type="Google" id="ProtNLM"/>
    </source>
</evidence>
<dbReference type="OMA" id="REHKEFM"/>
<evidence type="ECO:0000256" key="2">
    <source>
        <dbReference type="ARBA" id="ARBA00023242"/>
    </source>
</evidence>
<feature type="region of interest" description="Disordered" evidence="6">
    <location>
        <begin position="404"/>
        <end position="425"/>
    </location>
</feature>
<dbReference type="AlphaFoldDB" id="A0A4U6UKT6"/>
<gene>
    <name evidence="7" type="ORF">SEVIR_5G335100v2</name>
</gene>
<dbReference type="GO" id="GO:0006997">
    <property type="term" value="P:nucleus organization"/>
    <property type="evidence" value="ECO:0007669"/>
    <property type="project" value="InterPro"/>
</dbReference>
<comment type="subcellular location">
    <subcellularLocation>
        <location evidence="3">Nucleus lamina</location>
    </subcellularLocation>
</comment>
<organism evidence="7 8">
    <name type="scientific">Setaria viridis</name>
    <name type="common">Green bristlegrass</name>
    <name type="synonym">Setaria italica subsp. viridis</name>
    <dbReference type="NCBI Taxonomy" id="4556"/>
    <lineage>
        <taxon>Eukaryota</taxon>
        <taxon>Viridiplantae</taxon>
        <taxon>Streptophyta</taxon>
        <taxon>Embryophyta</taxon>
        <taxon>Tracheophyta</taxon>
        <taxon>Spermatophyta</taxon>
        <taxon>Magnoliopsida</taxon>
        <taxon>Liliopsida</taxon>
        <taxon>Poales</taxon>
        <taxon>Poaceae</taxon>
        <taxon>PACMAD clade</taxon>
        <taxon>Panicoideae</taxon>
        <taxon>Panicodae</taxon>
        <taxon>Paniceae</taxon>
        <taxon>Cenchrinae</taxon>
        <taxon>Setaria</taxon>
    </lineage>
</organism>
<keyword evidence="8" id="KW-1185">Reference proteome</keyword>
<accession>A0A4U6UKT6</accession>
<proteinExistence type="inferred from homology"/>
<dbReference type="GO" id="GO:0005652">
    <property type="term" value="C:nuclear lamina"/>
    <property type="evidence" value="ECO:0007669"/>
    <property type="project" value="UniProtKB-SubCell"/>
</dbReference>
<comment type="similarity">
    <text evidence="4">Belongs to the CRWN family.</text>
</comment>
<evidence type="ECO:0000256" key="1">
    <source>
        <dbReference type="ARBA" id="ARBA00023054"/>
    </source>
</evidence>
<evidence type="ECO:0000313" key="7">
    <source>
        <dbReference type="EMBL" id="TKW16981.1"/>
    </source>
</evidence>
<dbReference type="EMBL" id="CM016556">
    <property type="protein sequence ID" value="TKW16982.1"/>
    <property type="molecule type" value="Genomic_DNA"/>
</dbReference>
<feature type="compositionally biased region" description="Basic and acidic residues" evidence="6">
    <location>
        <begin position="738"/>
        <end position="749"/>
    </location>
</feature>
<protein>
    <recommendedName>
        <fullName evidence="9">Protein CROWDED NUCLEI 4-like</fullName>
    </recommendedName>
</protein>